<comment type="subcellular location">
    <subcellularLocation>
        <location evidence="1 7">Cell membrane</location>
        <topology evidence="1 7">Multi-pass membrane protein</topology>
    </subcellularLocation>
</comment>
<proteinExistence type="inferred from homology"/>
<accession>A0A3L7A4M3</accession>
<keyword evidence="5 7" id="KW-1133">Transmembrane helix</keyword>
<evidence type="ECO:0000256" key="3">
    <source>
        <dbReference type="ARBA" id="ARBA00022475"/>
    </source>
</evidence>
<feature type="transmembrane region" description="Helical" evidence="7">
    <location>
        <begin position="187"/>
        <end position="207"/>
    </location>
</feature>
<dbReference type="InterPro" id="IPR000515">
    <property type="entry name" value="MetI-like"/>
</dbReference>
<reference evidence="9 10" key="1">
    <citation type="submission" date="2018-10" db="EMBL/GenBank/DDBJ databases">
        <authorList>
            <person name="Li J."/>
        </authorList>
    </citation>
    <scope>NUCLEOTIDE SEQUENCE [LARGE SCALE GENOMIC DNA]</scope>
    <source>
        <strain evidence="9 10">IF 016277</strain>
    </source>
</reference>
<feature type="domain" description="ABC transmembrane type-1" evidence="8">
    <location>
        <begin position="129"/>
        <end position="314"/>
    </location>
</feature>
<evidence type="ECO:0000256" key="1">
    <source>
        <dbReference type="ARBA" id="ARBA00004651"/>
    </source>
</evidence>
<feature type="transmembrane region" description="Helical" evidence="7">
    <location>
        <begin position="291"/>
        <end position="313"/>
    </location>
</feature>
<dbReference type="Pfam" id="PF00528">
    <property type="entry name" value="BPD_transp_1"/>
    <property type="match status" value="1"/>
</dbReference>
<name>A0A3L7A4M3_9MICO</name>
<dbReference type="InterPro" id="IPR035906">
    <property type="entry name" value="MetI-like_sf"/>
</dbReference>
<evidence type="ECO:0000313" key="10">
    <source>
        <dbReference type="Proteomes" id="UP000272503"/>
    </source>
</evidence>
<evidence type="ECO:0000256" key="2">
    <source>
        <dbReference type="ARBA" id="ARBA00022448"/>
    </source>
</evidence>
<dbReference type="PANTHER" id="PTHR43386:SF1">
    <property type="entry name" value="D,D-DIPEPTIDE TRANSPORT SYSTEM PERMEASE PROTEIN DDPC-RELATED"/>
    <property type="match status" value="1"/>
</dbReference>
<dbReference type="GO" id="GO:0055085">
    <property type="term" value="P:transmembrane transport"/>
    <property type="evidence" value="ECO:0007669"/>
    <property type="project" value="InterPro"/>
</dbReference>
<evidence type="ECO:0000256" key="4">
    <source>
        <dbReference type="ARBA" id="ARBA00022692"/>
    </source>
</evidence>
<sequence>MAHGSDTLIDRDTAASAAAVAGEWPAPGDTVAPRETDIAGALDVAEAEPHREKLGARLRRIDYGLVISVAVVVLVLLWALVPSWFTPYDPILGVGADAKQPPSGAHPFGTDAIGRDIFARVVHGSALSLQATALAIAIAFVVSAVIGLLSGYVGGWVDEVLMRIIDVLLSIPSLLLSLILITALGFGTMNVAIAVGIGSVAAFSRVLRSEVLKVRTSAFVEAAKVSGVRWWSILIRHVFPHAATPILGLVALEFGAAILAISALNFLGYGAKPPTPEWGTLVADGRSHLASAWWMTTLPGLVIAVVVLAAAYIGRTLENRR</sequence>
<dbReference type="SUPFAM" id="SSF161098">
    <property type="entry name" value="MetI-like"/>
    <property type="match status" value="1"/>
</dbReference>
<keyword evidence="4 7" id="KW-0812">Transmembrane</keyword>
<keyword evidence="2 7" id="KW-0813">Transport</keyword>
<dbReference type="AlphaFoldDB" id="A0A3L7A4M3"/>
<dbReference type="PANTHER" id="PTHR43386">
    <property type="entry name" value="OLIGOPEPTIDE TRANSPORT SYSTEM PERMEASE PROTEIN APPC"/>
    <property type="match status" value="1"/>
</dbReference>
<evidence type="ECO:0000256" key="6">
    <source>
        <dbReference type="ARBA" id="ARBA00023136"/>
    </source>
</evidence>
<evidence type="ECO:0000256" key="7">
    <source>
        <dbReference type="RuleBase" id="RU363032"/>
    </source>
</evidence>
<feature type="transmembrane region" description="Helical" evidence="7">
    <location>
        <begin position="246"/>
        <end position="271"/>
    </location>
</feature>
<dbReference type="Proteomes" id="UP000272503">
    <property type="component" value="Unassembled WGS sequence"/>
</dbReference>
<dbReference type="EMBL" id="RCUX01000007">
    <property type="protein sequence ID" value="RLP75276.1"/>
    <property type="molecule type" value="Genomic_DNA"/>
</dbReference>
<comment type="caution">
    <text evidence="9">The sequence shown here is derived from an EMBL/GenBank/DDBJ whole genome shotgun (WGS) entry which is preliminary data.</text>
</comment>
<dbReference type="Gene3D" id="1.10.3720.10">
    <property type="entry name" value="MetI-like"/>
    <property type="match status" value="1"/>
</dbReference>
<dbReference type="OrthoDB" id="9812701at2"/>
<dbReference type="RefSeq" id="WP_121648825.1">
    <property type="nucleotide sequence ID" value="NZ_RCUX01000007.1"/>
</dbReference>
<dbReference type="CDD" id="cd06261">
    <property type="entry name" value="TM_PBP2"/>
    <property type="match status" value="1"/>
</dbReference>
<comment type="similarity">
    <text evidence="7">Belongs to the binding-protein-dependent transport system permease family.</text>
</comment>
<feature type="transmembrane region" description="Helical" evidence="7">
    <location>
        <begin position="131"/>
        <end position="153"/>
    </location>
</feature>
<dbReference type="PROSITE" id="PS50928">
    <property type="entry name" value="ABC_TM1"/>
    <property type="match status" value="1"/>
</dbReference>
<evidence type="ECO:0000256" key="5">
    <source>
        <dbReference type="ARBA" id="ARBA00022989"/>
    </source>
</evidence>
<evidence type="ECO:0000259" key="8">
    <source>
        <dbReference type="PROSITE" id="PS50928"/>
    </source>
</evidence>
<evidence type="ECO:0000313" key="9">
    <source>
        <dbReference type="EMBL" id="RLP75276.1"/>
    </source>
</evidence>
<protein>
    <submittedName>
        <fullName evidence="9">ABC transporter permease</fullName>
    </submittedName>
</protein>
<feature type="transmembrane region" description="Helical" evidence="7">
    <location>
        <begin position="160"/>
        <end position="181"/>
    </location>
</feature>
<organism evidence="9 10">
    <name type="scientific">Mycetocola tolaasinivorans</name>
    <dbReference type="NCBI Taxonomy" id="76635"/>
    <lineage>
        <taxon>Bacteria</taxon>
        <taxon>Bacillati</taxon>
        <taxon>Actinomycetota</taxon>
        <taxon>Actinomycetes</taxon>
        <taxon>Micrococcales</taxon>
        <taxon>Microbacteriaceae</taxon>
        <taxon>Mycetocola</taxon>
    </lineage>
</organism>
<gene>
    <name evidence="9" type="ORF">D9V32_10315</name>
</gene>
<keyword evidence="6 7" id="KW-0472">Membrane</keyword>
<dbReference type="GO" id="GO:0005886">
    <property type="term" value="C:plasma membrane"/>
    <property type="evidence" value="ECO:0007669"/>
    <property type="project" value="UniProtKB-SubCell"/>
</dbReference>
<dbReference type="InterPro" id="IPR050366">
    <property type="entry name" value="BP-dependent_transpt_permease"/>
</dbReference>
<keyword evidence="3" id="KW-1003">Cell membrane</keyword>
<feature type="transmembrane region" description="Helical" evidence="7">
    <location>
        <begin position="61"/>
        <end position="81"/>
    </location>
</feature>
<keyword evidence="10" id="KW-1185">Reference proteome</keyword>